<accession>A0A811SGA5</accession>
<gene>
    <name evidence="2" type="ORF">NCGR_LOCUS65949</name>
</gene>
<reference evidence="2" key="1">
    <citation type="submission" date="2020-10" db="EMBL/GenBank/DDBJ databases">
        <authorList>
            <person name="Han B."/>
            <person name="Lu T."/>
            <person name="Zhao Q."/>
            <person name="Huang X."/>
            <person name="Zhao Y."/>
        </authorList>
    </citation>
    <scope>NUCLEOTIDE SEQUENCE</scope>
</reference>
<dbReference type="AlphaFoldDB" id="A0A811SGA5"/>
<comment type="caution">
    <text evidence="2">The sequence shown here is derived from an EMBL/GenBank/DDBJ whole genome shotgun (WGS) entry which is preliminary data.</text>
</comment>
<organism evidence="2 3">
    <name type="scientific">Miscanthus lutarioriparius</name>
    <dbReference type="NCBI Taxonomy" id="422564"/>
    <lineage>
        <taxon>Eukaryota</taxon>
        <taxon>Viridiplantae</taxon>
        <taxon>Streptophyta</taxon>
        <taxon>Embryophyta</taxon>
        <taxon>Tracheophyta</taxon>
        <taxon>Spermatophyta</taxon>
        <taxon>Magnoliopsida</taxon>
        <taxon>Liliopsida</taxon>
        <taxon>Poales</taxon>
        <taxon>Poaceae</taxon>
        <taxon>PACMAD clade</taxon>
        <taxon>Panicoideae</taxon>
        <taxon>Andropogonodae</taxon>
        <taxon>Andropogoneae</taxon>
        <taxon>Saccharinae</taxon>
        <taxon>Miscanthus</taxon>
    </lineage>
</organism>
<name>A0A811SGA5_9POAL</name>
<evidence type="ECO:0000313" key="2">
    <source>
        <dbReference type="EMBL" id="CAD6341851.1"/>
    </source>
</evidence>
<dbReference type="EMBL" id="CAJGYO010000327">
    <property type="protein sequence ID" value="CAD6341851.1"/>
    <property type="molecule type" value="Genomic_DNA"/>
</dbReference>
<proteinExistence type="predicted"/>
<dbReference type="OrthoDB" id="6123450at2759"/>
<evidence type="ECO:0000256" key="1">
    <source>
        <dbReference type="SAM" id="MobiDB-lite"/>
    </source>
</evidence>
<evidence type="ECO:0000313" key="3">
    <source>
        <dbReference type="Proteomes" id="UP000604825"/>
    </source>
</evidence>
<keyword evidence="3" id="KW-1185">Reference proteome</keyword>
<dbReference type="Proteomes" id="UP000604825">
    <property type="component" value="Unassembled WGS sequence"/>
</dbReference>
<sequence length="373" mass="42329">MEGLKSCSNKACSSYGRSICRYWNFKAFTYEHKAKPKSFCVSSSFKNRGTDPVDDSYCNEENLPTYENDDDMSDDEFANEETHDGSSFPVENITDNEEGVVLTSDAKINNVDGDEFDIISVYDEDKDEENDHMEDEYRITEHAQSAALAAEEGVEGAVPVMLHRAKGQTLSVVQDDFNEKVKRLVVDSPQHIMRNRINSETKIFMLGAQGPRLLRVVGTLDAEVVNGIEDAHRGQLHPPRARPWQEAGLRAAHHLVVHQQGVRWRQSRWLRRSPARGGLHAVQQVAAFLRRRLHRILRHRADGLDEMRAPWLAGVSGQRRSEHRSQLHLQDEIALLEKAERMGSGRVTLGRGEALGMGAKRRCRGKMRRTDYN</sequence>
<feature type="region of interest" description="Disordered" evidence="1">
    <location>
        <begin position="51"/>
        <end position="94"/>
    </location>
</feature>
<protein>
    <submittedName>
        <fullName evidence="2">Uncharacterized protein</fullName>
    </submittedName>
</protein>
<feature type="compositionally biased region" description="Acidic residues" evidence="1">
    <location>
        <begin position="67"/>
        <end position="79"/>
    </location>
</feature>